<dbReference type="InterPro" id="IPR044774">
    <property type="entry name" value="Suv3_DEXQc"/>
</dbReference>
<dbReference type="SMART" id="SM00490">
    <property type="entry name" value="HELICc"/>
    <property type="match status" value="1"/>
</dbReference>
<dbReference type="CDD" id="cd17913">
    <property type="entry name" value="DEXQc_Suv3"/>
    <property type="match status" value="1"/>
</dbReference>
<proteinExistence type="predicted"/>
<evidence type="ECO:0000259" key="9">
    <source>
        <dbReference type="PROSITE" id="PS51194"/>
    </source>
</evidence>
<feature type="domain" description="Helicase ATP-binding" evidence="8">
    <location>
        <begin position="137"/>
        <end position="251"/>
    </location>
</feature>
<dbReference type="InterPro" id="IPR027417">
    <property type="entry name" value="P-loop_NTPase"/>
</dbReference>
<evidence type="ECO:0000256" key="2">
    <source>
        <dbReference type="ARBA" id="ARBA00022741"/>
    </source>
</evidence>
<evidence type="ECO:0000256" key="3">
    <source>
        <dbReference type="ARBA" id="ARBA00022801"/>
    </source>
</evidence>
<evidence type="ECO:0000259" key="8">
    <source>
        <dbReference type="PROSITE" id="PS51192"/>
    </source>
</evidence>
<dbReference type="InterPro" id="IPR055206">
    <property type="entry name" value="DEXQc_SUV3"/>
</dbReference>
<reference evidence="10" key="1">
    <citation type="journal article" date="2023" name="Int. J. Syst. Evol. Microbiol.">
        <title>&lt;i&gt;Holtiella tumoricola&lt;/i&gt; gen. nov. sp. nov., isolated from a human clinical sample.</title>
        <authorList>
            <person name="Allen-Vercoe E."/>
            <person name="Daigneault M.C."/>
            <person name="Vancuren S.J."/>
            <person name="Cochrane K."/>
            <person name="O'Neal L.L."/>
            <person name="Sankaranarayanan K."/>
            <person name="Lawson P.A."/>
        </authorList>
    </citation>
    <scope>NUCLEOTIDE SEQUENCE</scope>
    <source>
        <strain evidence="10">CC70A</strain>
    </source>
</reference>
<evidence type="ECO:0000256" key="1">
    <source>
        <dbReference type="ARBA" id="ARBA00012552"/>
    </source>
</evidence>
<dbReference type="Gene3D" id="1.20.272.40">
    <property type="match status" value="1"/>
</dbReference>
<dbReference type="InterPro" id="IPR050699">
    <property type="entry name" value="RNA-DNA_Helicase"/>
</dbReference>
<keyword evidence="6" id="KW-0809">Transit peptide</keyword>
<dbReference type="SMART" id="SM00487">
    <property type="entry name" value="DEXDc"/>
    <property type="match status" value="1"/>
</dbReference>
<keyword evidence="11" id="KW-1185">Reference proteome</keyword>
<evidence type="ECO:0000256" key="5">
    <source>
        <dbReference type="ARBA" id="ARBA00022840"/>
    </source>
</evidence>
<keyword evidence="5" id="KW-0067">ATP-binding</keyword>
<keyword evidence="2" id="KW-0547">Nucleotide-binding</keyword>
<dbReference type="AlphaFoldDB" id="A0AA42DKS6"/>
<dbReference type="Proteomes" id="UP001169242">
    <property type="component" value="Unassembled WGS sequence"/>
</dbReference>
<dbReference type="GO" id="GO:0003724">
    <property type="term" value="F:RNA helicase activity"/>
    <property type="evidence" value="ECO:0007669"/>
    <property type="project" value="UniProtKB-EC"/>
</dbReference>
<accession>A0AA42DKS6</accession>
<feature type="domain" description="Helicase C-terminal" evidence="9">
    <location>
        <begin position="291"/>
        <end position="459"/>
    </location>
</feature>
<dbReference type="Gene3D" id="3.40.50.300">
    <property type="entry name" value="P-loop containing nucleotide triphosphate hydrolases"/>
    <property type="match status" value="2"/>
</dbReference>
<dbReference type="RefSeq" id="WP_271011390.1">
    <property type="nucleotide sequence ID" value="NZ_JAQIFT010000016.1"/>
</dbReference>
<evidence type="ECO:0000256" key="4">
    <source>
        <dbReference type="ARBA" id="ARBA00022806"/>
    </source>
</evidence>
<keyword evidence="3" id="KW-0378">Hydrolase</keyword>
<dbReference type="InterPro" id="IPR022192">
    <property type="entry name" value="SUV3_C"/>
</dbReference>
<dbReference type="Pfam" id="PF00271">
    <property type="entry name" value="Helicase_C"/>
    <property type="match status" value="1"/>
</dbReference>
<comment type="caution">
    <text evidence="10">The sequence shown here is derived from an EMBL/GenBank/DDBJ whole genome shotgun (WGS) entry which is preliminary data.</text>
</comment>
<name>A0AA42DKS6_9FIRM</name>
<dbReference type="PANTHER" id="PTHR12131">
    <property type="entry name" value="ATP-DEPENDENT RNA AND DNA HELICASE"/>
    <property type="match status" value="1"/>
</dbReference>
<protein>
    <recommendedName>
        <fullName evidence="1">RNA helicase</fullName>
        <ecNumber evidence="1">3.6.4.13</ecNumber>
    </recommendedName>
</protein>
<dbReference type="EMBL" id="JAQIFT010000016">
    <property type="protein sequence ID" value="MDA3730897.1"/>
    <property type="molecule type" value="Genomic_DNA"/>
</dbReference>
<comment type="catalytic activity">
    <reaction evidence="7">
        <text>ATP + H2O = ADP + phosphate + H(+)</text>
        <dbReference type="Rhea" id="RHEA:13065"/>
        <dbReference type="ChEBI" id="CHEBI:15377"/>
        <dbReference type="ChEBI" id="CHEBI:15378"/>
        <dbReference type="ChEBI" id="CHEBI:30616"/>
        <dbReference type="ChEBI" id="CHEBI:43474"/>
        <dbReference type="ChEBI" id="CHEBI:456216"/>
        <dbReference type="EC" id="3.6.4.13"/>
    </reaction>
</comment>
<dbReference type="PROSITE" id="PS51192">
    <property type="entry name" value="HELICASE_ATP_BIND_1"/>
    <property type="match status" value="1"/>
</dbReference>
<dbReference type="Pfam" id="PF22527">
    <property type="entry name" value="DEXQc_Suv3"/>
    <property type="match status" value="1"/>
</dbReference>
<dbReference type="GO" id="GO:0005524">
    <property type="term" value="F:ATP binding"/>
    <property type="evidence" value="ECO:0007669"/>
    <property type="project" value="UniProtKB-KW"/>
</dbReference>
<dbReference type="Pfam" id="PF12513">
    <property type="entry name" value="SUV3_C"/>
    <property type="match status" value="1"/>
</dbReference>
<dbReference type="FunFam" id="3.40.50.300:FF:000269">
    <property type="entry name" value="ATP-dependent RNA helicase SUPV3L1, mitochondrial"/>
    <property type="match status" value="1"/>
</dbReference>
<dbReference type="InterPro" id="IPR014001">
    <property type="entry name" value="Helicase_ATP-bd"/>
</dbReference>
<gene>
    <name evidence="10" type="ORF">PBV87_05205</name>
</gene>
<dbReference type="SUPFAM" id="SSF52540">
    <property type="entry name" value="P-loop containing nucleoside triphosphate hydrolases"/>
    <property type="match status" value="1"/>
</dbReference>
<dbReference type="InterPro" id="IPR001650">
    <property type="entry name" value="Helicase_C-like"/>
</dbReference>
<dbReference type="PANTHER" id="PTHR12131:SF1">
    <property type="entry name" value="ATP-DEPENDENT RNA HELICASE SUPV3L1, MITOCHONDRIAL-RELATED"/>
    <property type="match status" value="1"/>
</dbReference>
<organism evidence="10 11">
    <name type="scientific">Holtiella tumoricola</name>
    <dbReference type="NCBI Taxonomy" id="3018743"/>
    <lineage>
        <taxon>Bacteria</taxon>
        <taxon>Bacillati</taxon>
        <taxon>Bacillota</taxon>
        <taxon>Clostridia</taxon>
        <taxon>Lachnospirales</taxon>
        <taxon>Cellulosilyticaceae</taxon>
        <taxon>Holtiella</taxon>
    </lineage>
</organism>
<sequence length="588" mass="68071">MKKNKQADKEFKILKQQLGQIKEIVAYTRVSQLWSHEAAVRKKLKVLGQMRGSGIKEIDDIYEGYRELLDDLSERLLQDYNVKNKQDYKLAEIIADNPEGYLNSGIITILMKTHIPKKVAKAFETHFPANPKDEYVLTRTIKRKVYLHLGETNTGKTYHALQRLMESKKGIYLAPLRILALEIYERLNDEGVKCNLLTGEEEIDVEGANHISSTIEKLHIEERYDVAVIDEIQMIGDAQRGAAWTRALLGLQCKELHVCGAKNAEAILVKILEDCLDDIEIKTYVRNVPLEVEEQYFDLQGVMPGDALITFSKKRVLELAKRYKDRGMKTSIIYGDLPPEVRKLQYQDFISKTNQLLVSTDAIGMGVNLPIRRIVFMDIKKFDGDEVRYLTSQEVKQIAGRAGRKGIYEVGYVSASCGRNAFVKERIQCEDEPIREAVIGPSEALLKIEELPLKEKLALWATREEKSNLYGKMDVRDYLIILELVKKYQLSERKQWRLMKLPFDVGNEALCDTFLDFVEEYFIRKETSLTKPSEGERGLNSLETYYQKVNLYYSFSKSFKLDFDEKWVYEERRRISEKINQLLVNIRI</sequence>
<evidence type="ECO:0000313" key="11">
    <source>
        <dbReference type="Proteomes" id="UP001169242"/>
    </source>
</evidence>
<keyword evidence="4 10" id="KW-0347">Helicase</keyword>
<dbReference type="PROSITE" id="PS51194">
    <property type="entry name" value="HELICASE_CTER"/>
    <property type="match status" value="1"/>
</dbReference>
<dbReference type="EC" id="3.6.4.13" evidence="1"/>
<evidence type="ECO:0000256" key="6">
    <source>
        <dbReference type="ARBA" id="ARBA00022946"/>
    </source>
</evidence>
<evidence type="ECO:0000256" key="7">
    <source>
        <dbReference type="ARBA" id="ARBA00047984"/>
    </source>
</evidence>
<evidence type="ECO:0000313" key="10">
    <source>
        <dbReference type="EMBL" id="MDA3730897.1"/>
    </source>
</evidence>
<dbReference type="GO" id="GO:0016787">
    <property type="term" value="F:hydrolase activity"/>
    <property type="evidence" value="ECO:0007669"/>
    <property type="project" value="UniProtKB-KW"/>
</dbReference>